<accession>A0AA35YJK1</accession>
<keyword evidence="2" id="KW-1185">Reference proteome</keyword>
<name>A0AA35YJK1_LACSI</name>
<organism evidence="1 2">
    <name type="scientific">Lactuca saligna</name>
    <name type="common">Willowleaf lettuce</name>
    <dbReference type="NCBI Taxonomy" id="75948"/>
    <lineage>
        <taxon>Eukaryota</taxon>
        <taxon>Viridiplantae</taxon>
        <taxon>Streptophyta</taxon>
        <taxon>Embryophyta</taxon>
        <taxon>Tracheophyta</taxon>
        <taxon>Spermatophyta</taxon>
        <taxon>Magnoliopsida</taxon>
        <taxon>eudicotyledons</taxon>
        <taxon>Gunneridae</taxon>
        <taxon>Pentapetalae</taxon>
        <taxon>asterids</taxon>
        <taxon>campanulids</taxon>
        <taxon>Asterales</taxon>
        <taxon>Asteraceae</taxon>
        <taxon>Cichorioideae</taxon>
        <taxon>Cichorieae</taxon>
        <taxon>Lactucinae</taxon>
        <taxon>Lactuca</taxon>
    </lineage>
</organism>
<evidence type="ECO:0000313" key="2">
    <source>
        <dbReference type="Proteomes" id="UP001177003"/>
    </source>
</evidence>
<dbReference type="Proteomes" id="UP001177003">
    <property type="component" value="Chromosome 3"/>
</dbReference>
<evidence type="ECO:0000313" key="1">
    <source>
        <dbReference type="EMBL" id="CAI9275102.1"/>
    </source>
</evidence>
<gene>
    <name evidence="1" type="ORF">LSALG_LOCUS15148</name>
</gene>
<reference evidence="1" key="1">
    <citation type="submission" date="2023-04" db="EMBL/GenBank/DDBJ databases">
        <authorList>
            <person name="Vijverberg K."/>
            <person name="Xiong W."/>
            <person name="Schranz E."/>
        </authorList>
    </citation>
    <scope>NUCLEOTIDE SEQUENCE</scope>
</reference>
<protein>
    <submittedName>
        <fullName evidence="1">Uncharacterized protein</fullName>
    </submittedName>
</protein>
<dbReference type="AlphaFoldDB" id="A0AA35YJK1"/>
<sequence>MMIMMTLKKYARLLIQWEGTQQKLEQKGKATSSNSSVGTECSIRSEAMMTQLNSTLERHMAETVRFTEYTLLMQDVRHLDHKDQEAARIMKASIREKYNLKCF</sequence>
<dbReference type="EMBL" id="OX465079">
    <property type="protein sequence ID" value="CAI9275102.1"/>
    <property type="molecule type" value="Genomic_DNA"/>
</dbReference>
<proteinExistence type="predicted"/>